<comment type="caution">
    <text evidence="1">The sequence shown here is derived from an EMBL/GenBank/DDBJ whole genome shotgun (WGS) entry which is preliminary data.</text>
</comment>
<accession>A0ABD1GAM7</accession>
<organism evidence="1 2">
    <name type="scientific">Salvia divinorum</name>
    <name type="common">Maria pastora</name>
    <name type="synonym">Diviner's sage</name>
    <dbReference type="NCBI Taxonomy" id="28513"/>
    <lineage>
        <taxon>Eukaryota</taxon>
        <taxon>Viridiplantae</taxon>
        <taxon>Streptophyta</taxon>
        <taxon>Embryophyta</taxon>
        <taxon>Tracheophyta</taxon>
        <taxon>Spermatophyta</taxon>
        <taxon>Magnoliopsida</taxon>
        <taxon>eudicotyledons</taxon>
        <taxon>Gunneridae</taxon>
        <taxon>Pentapetalae</taxon>
        <taxon>asterids</taxon>
        <taxon>lamiids</taxon>
        <taxon>Lamiales</taxon>
        <taxon>Lamiaceae</taxon>
        <taxon>Nepetoideae</taxon>
        <taxon>Mentheae</taxon>
        <taxon>Salviinae</taxon>
        <taxon>Salvia</taxon>
        <taxon>Salvia subgen. Calosphace</taxon>
    </lineage>
</organism>
<evidence type="ECO:0000313" key="2">
    <source>
        <dbReference type="Proteomes" id="UP001567538"/>
    </source>
</evidence>
<reference evidence="1 2" key="1">
    <citation type="submission" date="2024-06" db="EMBL/GenBank/DDBJ databases">
        <title>A chromosome level genome sequence of Diviner's sage (Salvia divinorum).</title>
        <authorList>
            <person name="Ford S.A."/>
            <person name="Ro D.-K."/>
            <person name="Ness R.W."/>
            <person name="Phillips M.A."/>
        </authorList>
    </citation>
    <scope>NUCLEOTIDE SEQUENCE [LARGE SCALE GENOMIC DNA]</scope>
    <source>
        <strain evidence="1">SAF-2024a</strain>
        <tissue evidence="1">Leaf</tissue>
    </source>
</reference>
<sequence>MHPKQLERTKITPQIDTTLNPVIYLLYLSRRLISHSCVVQLRPAPFVSTFTDFRRRDAVVLVDVRVPSWYRVWGRGSGISGRARYRECKTW</sequence>
<gene>
    <name evidence="1" type="ORF">AAHA92_25416</name>
</gene>
<keyword evidence="2" id="KW-1185">Reference proteome</keyword>
<proteinExistence type="predicted"/>
<dbReference type="EMBL" id="JBEAFC010000009">
    <property type="protein sequence ID" value="KAL1541162.1"/>
    <property type="molecule type" value="Genomic_DNA"/>
</dbReference>
<name>A0ABD1GAM7_SALDI</name>
<evidence type="ECO:0000313" key="1">
    <source>
        <dbReference type="EMBL" id="KAL1541162.1"/>
    </source>
</evidence>
<protein>
    <submittedName>
        <fullName evidence="1">Uncharacterized protein</fullName>
    </submittedName>
</protein>
<dbReference type="Proteomes" id="UP001567538">
    <property type="component" value="Unassembled WGS sequence"/>
</dbReference>
<dbReference type="AlphaFoldDB" id="A0ABD1GAM7"/>